<dbReference type="AlphaFoldDB" id="A0A6G9IBI3"/>
<reference evidence="2 3" key="1">
    <citation type="submission" date="2020-03" db="EMBL/GenBank/DDBJ databases">
        <title>Complete genome sequence of Orbus sp. IPMB12 (BCRC 80908).</title>
        <authorList>
            <person name="Lo W.-S."/>
            <person name="Chang T.-H."/>
            <person name="Kuo C.-H."/>
        </authorList>
    </citation>
    <scope>NUCLEOTIDE SEQUENCE [LARGE SCALE GENOMIC DNA]</scope>
    <source>
        <strain evidence="2 3">IPMB12</strain>
    </source>
</reference>
<organism evidence="2 3">
    <name type="scientific">Zophobihabitans entericus</name>
    <dbReference type="NCBI Taxonomy" id="1635327"/>
    <lineage>
        <taxon>Bacteria</taxon>
        <taxon>Pseudomonadati</taxon>
        <taxon>Pseudomonadota</taxon>
        <taxon>Gammaproteobacteria</taxon>
        <taxon>Orbales</taxon>
        <taxon>Orbaceae</taxon>
        <taxon>Zophobihabitans</taxon>
    </lineage>
</organism>
<dbReference type="RefSeq" id="WP_166916542.1">
    <property type="nucleotide sequence ID" value="NZ_CP050253.1"/>
</dbReference>
<name>A0A6G9IBI3_9GAMM</name>
<feature type="chain" id="PRO_5026190671" description="Lipoprotein" evidence="1">
    <location>
        <begin position="21"/>
        <end position="233"/>
    </location>
</feature>
<keyword evidence="3" id="KW-1185">Reference proteome</keyword>
<evidence type="ECO:0000313" key="2">
    <source>
        <dbReference type="EMBL" id="QIQ21583.1"/>
    </source>
</evidence>
<dbReference type="Proteomes" id="UP000501168">
    <property type="component" value="Chromosome"/>
</dbReference>
<feature type="signal peptide" evidence="1">
    <location>
        <begin position="1"/>
        <end position="20"/>
    </location>
</feature>
<accession>A0A6G9IBI3</accession>
<dbReference type="KEGG" id="orb:IPMB12_07735"/>
<proteinExistence type="predicted"/>
<evidence type="ECO:0008006" key="4">
    <source>
        <dbReference type="Google" id="ProtNLM"/>
    </source>
</evidence>
<protein>
    <recommendedName>
        <fullName evidence="4">Lipoprotein</fullName>
    </recommendedName>
</protein>
<dbReference type="EMBL" id="CP050253">
    <property type="protein sequence ID" value="QIQ21583.1"/>
    <property type="molecule type" value="Genomic_DNA"/>
</dbReference>
<sequence>MKKIWFLGYFLLLLSGCSSHYVKNYEAQKESINEPNLGMQTKAFVGESILKQGQLTRSDVLHFDKETNIKGLVFYKIYAGDYLKVGEEGNDNYYSLQEMRSGLVVQKSGSAAVPAAIKTFQDKPGIVCIPYEWGGGPMLCQKEVDYSTRTITFLNNNDYEQEIIYLGKSGNKLSFQYRLKIGNGHSTSSESYQFEHSLSDSSIVQYKGAEIKVITANSSNIEYVIVKGLNSIQ</sequence>
<gene>
    <name evidence="2" type="ORF">IPMB12_07735</name>
</gene>
<dbReference type="InParanoid" id="A0A6G9IBI3"/>
<evidence type="ECO:0000313" key="3">
    <source>
        <dbReference type="Proteomes" id="UP000501168"/>
    </source>
</evidence>
<evidence type="ECO:0000256" key="1">
    <source>
        <dbReference type="SAM" id="SignalP"/>
    </source>
</evidence>
<keyword evidence="1" id="KW-0732">Signal</keyword>
<dbReference type="PROSITE" id="PS51257">
    <property type="entry name" value="PROKAR_LIPOPROTEIN"/>
    <property type="match status" value="1"/>
</dbReference>